<sequence>MRGLESRLPALLCVRGEHAGQIRQRLAEVASGARSLASLADETGTCAAVMLVRDAHPEALRRLLADAAAALQPGHAIADARLGLYFDPSPPGEPALAFLFPGQGSQALGMLAPLNEVLPGFAERVAALDADGSWRALINAARSATAEAALRDTRHAQPAIGLVSIALAQTLLALGLAPRFAAGHSYGELPALALAGAFDAATLLQLSVARGQLLGEAGDEAAGAMLALLADTASIEALLVEAGPGAVLANRNSPRQGVVSGELAAVARVEALARARGLRCTRLQTACAFHSPLMASAAARWQAVLAAAPVQPPAGLTVLANVSARPHQASAASVRDLLARQVEAPVCWQASVEHLHALGARVFVEVGPGRTLTELAGQILKDRPHVALACDPGNADPREHLLQLLARLVSLGLRPALRDFALDVPAFTSPPAAARLLPSPPLATALPPLPPVNALNHFLDVNGRVMTRFFEQQSSLVDLCAGSLAGERQQLFTALVQANQQALESYLQTQQQAVLGRPVAEAALPAAASAASLPPVLAPTPAHTHEAPVPPLVTGPLTPAAPAGSEPWFRSMIANLTGFPEAMVRADSDFEGELGLDSLTMAEVWFALVDEFPQLDSQRDAFRQCRRISDAVALIASLGDMPPAVAEPPVPEPRPVVVAAPKAAVAMTRAAPAVVPGVQGPLAALRDEIVARIAVAKGLAADAIAPDADFERELGLDVFTRAELCDELVQRRPALAVAGRELVHASSVAGLLALCGRVLGLEDAEGQPERLGRHVRVALPVPLPAHAAWPAHVLLAGAAGPLFDQLHATLLGHGVAVDAWHVSATGFRPSSEPELPPIGMDEVDRLAAALPAPAGASALLFVAGSGLAQPDSDTDWSAGVEAAATGAFVLAKALCQRELAWFGVLGSAHAGPAWTASRGVARTLAREWPATRVRSLWLEDAALPAGAMDAGLLARAMDVFCAGPSEQDLVLRGGRLFQHSLQARPSELRPARPPALGPSSTLLLLGGGDGITAEVAVALAARYQCRIAIIGRTACPAAYPYPEAGTEEALRALLIAELHAAPDGSGRPAAERLRERLRSVARQRAVFATCQRIAQAGGRCHHEAADATQREQMVATLARIRQACGPIHGVVHGVGVTEDALLARKTVASFRRVLRSKTESVALMRELLQGEPLAFAFLFSSLSVHAGTPGQVDYVAANEVLGAVAEAWNAEASYPVRALLWSVWSEAGLASASLVRQMARLGLPGISTAQGVAQLQDELARGDKDEPWVLLAPEATLDYALNGDATPVPAQVALAEEGVHA</sequence>
<dbReference type="Pfam" id="PF00698">
    <property type="entry name" value="Acyl_transf_1"/>
    <property type="match status" value="1"/>
</dbReference>
<protein>
    <recommendedName>
        <fullName evidence="6">Acyltransferase domain-containing protein</fullName>
    </recommendedName>
</protein>
<dbReference type="SUPFAM" id="SSF47336">
    <property type="entry name" value="ACP-like"/>
    <property type="match status" value="1"/>
</dbReference>
<keyword evidence="5" id="KW-1185">Reference proteome</keyword>
<evidence type="ECO:0000313" key="5">
    <source>
        <dbReference type="Proteomes" id="UP001500279"/>
    </source>
</evidence>
<dbReference type="SUPFAM" id="SSF55048">
    <property type="entry name" value="Probable ACP-binding domain of malonyl-CoA ACP transacylase"/>
    <property type="match status" value="1"/>
</dbReference>
<gene>
    <name evidence="4" type="ORF">GCM10009107_53910</name>
</gene>
<dbReference type="SMART" id="SM00827">
    <property type="entry name" value="PKS_AT"/>
    <property type="match status" value="1"/>
</dbReference>
<comment type="caution">
    <text evidence="4">The sequence shown here is derived from an EMBL/GenBank/DDBJ whole genome shotgun (WGS) entry which is preliminary data.</text>
</comment>
<keyword evidence="1" id="KW-0808">Transferase</keyword>
<evidence type="ECO:0008006" key="6">
    <source>
        <dbReference type="Google" id="ProtNLM"/>
    </source>
</evidence>
<dbReference type="InterPro" id="IPR036291">
    <property type="entry name" value="NAD(P)-bd_dom_sf"/>
</dbReference>
<dbReference type="InterPro" id="IPR016035">
    <property type="entry name" value="Acyl_Trfase/lysoPLipase"/>
</dbReference>
<dbReference type="SMART" id="SM00822">
    <property type="entry name" value="PKS_KR"/>
    <property type="match status" value="1"/>
</dbReference>
<dbReference type="InterPro" id="IPR014043">
    <property type="entry name" value="Acyl_transferase_dom"/>
</dbReference>
<dbReference type="InterPro" id="IPR036736">
    <property type="entry name" value="ACP-like_sf"/>
</dbReference>
<feature type="domain" description="Ketoreductase" evidence="2">
    <location>
        <begin position="1000"/>
        <end position="1227"/>
    </location>
</feature>
<dbReference type="PANTHER" id="PTHR43775">
    <property type="entry name" value="FATTY ACID SYNTHASE"/>
    <property type="match status" value="1"/>
</dbReference>
<dbReference type="InterPro" id="IPR050091">
    <property type="entry name" value="PKS_NRPS_Biosynth_Enz"/>
</dbReference>
<organism evidence="4 5">
    <name type="scientific">Ideonella azotifigens</name>
    <dbReference type="NCBI Taxonomy" id="513160"/>
    <lineage>
        <taxon>Bacteria</taxon>
        <taxon>Pseudomonadati</taxon>
        <taxon>Pseudomonadota</taxon>
        <taxon>Betaproteobacteria</taxon>
        <taxon>Burkholderiales</taxon>
        <taxon>Sphaerotilaceae</taxon>
        <taxon>Ideonella</taxon>
    </lineage>
</organism>
<name>A0ABP3VQK4_9BURK</name>
<feature type="domain" description="Malonyl-CoA:ACP transacylase (MAT)" evidence="3">
    <location>
        <begin position="99"/>
        <end position="394"/>
    </location>
</feature>
<dbReference type="EMBL" id="BAAAEW010000042">
    <property type="protein sequence ID" value="GAA0766110.1"/>
    <property type="molecule type" value="Genomic_DNA"/>
</dbReference>
<dbReference type="Pfam" id="PF00550">
    <property type="entry name" value="PP-binding"/>
    <property type="match status" value="1"/>
</dbReference>
<dbReference type="Pfam" id="PF08659">
    <property type="entry name" value="KR"/>
    <property type="match status" value="1"/>
</dbReference>
<dbReference type="SUPFAM" id="SSF51735">
    <property type="entry name" value="NAD(P)-binding Rossmann-fold domains"/>
    <property type="match status" value="2"/>
</dbReference>
<evidence type="ECO:0000259" key="2">
    <source>
        <dbReference type="SMART" id="SM00822"/>
    </source>
</evidence>
<dbReference type="Gene3D" id="1.10.1200.10">
    <property type="entry name" value="ACP-like"/>
    <property type="match status" value="1"/>
</dbReference>
<dbReference type="Proteomes" id="UP001500279">
    <property type="component" value="Unassembled WGS sequence"/>
</dbReference>
<dbReference type="InterPro" id="IPR016036">
    <property type="entry name" value="Malonyl_transacylase_ACP-bd"/>
</dbReference>
<dbReference type="InterPro" id="IPR057326">
    <property type="entry name" value="KR_dom"/>
</dbReference>
<dbReference type="RefSeq" id="WP_231010862.1">
    <property type="nucleotide sequence ID" value="NZ_BAAAEW010000042.1"/>
</dbReference>
<dbReference type="Gene3D" id="3.40.366.10">
    <property type="entry name" value="Malonyl-Coenzyme A Acyl Carrier Protein, domain 2"/>
    <property type="match status" value="1"/>
</dbReference>
<dbReference type="Gene3D" id="3.40.50.720">
    <property type="entry name" value="NAD(P)-binding Rossmann-like Domain"/>
    <property type="match status" value="1"/>
</dbReference>
<evidence type="ECO:0000256" key="1">
    <source>
        <dbReference type="ARBA" id="ARBA00022679"/>
    </source>
</evidence>
<dbReference type="InterPro" id="IPR009081">
    <property type="entry name" value="PP-bd_ACP"/>
</dbReference>
<reference evidence="5" key="1">
    <citation type="journal article" date="2019" name="Int. J. Syst. Evol. Microbiol.">
        <title>The Global Catalogue of Microorganisms (GCM) 10K type strain sequencing project: providing services to taxonomists for standard genome sequencing and annotation.</title>
        <authorList>
            <consortium name="The Broad Institute Genomics Platform"/>
            <consortium name="The Broad Institute Genome Sequencing Center for Infectious Disease"/>
            <person name="Wu L."/>
            <person name="Ma J."/>
        </authorList>
    </citation>
    <scope>NUCLEOTIDE SEQUENCE [LARGE SCALE GENOMIC DNA]</scope>
    <source>
        <strain evidence="5">JCM 15503</strain>
    </source>
</reference>
<proteinExistence type="predicted"/>
<accession>A0ABP3VQK4</accession>
<dbReference type="InterPro" id="IPR001227">
    <property type="entry name" value="Ac_transferase_dom_sf"/>
</dbReference>
<evidence type="ECO:0000313" key="4">
    <source>
        <dbReference type="EMBL" id="GAA0766110.1"/>
    </source>
</evidence>
<dbReference type="InterPro" id="IPR013968">
    <property type="entry name" value="PKS_KR"/>
</dbReference>
<evidence type="ECO:0000259" key="3">
    <source>
        <dbReference type="SMART" id="SM00827"/>
    </source>
</evidence>
<dbReference type="PANTHER" id="PTHR43775:SF51">
    <property type="entry name" value="INACTIVE PHENOLPHTHIOCEROL SYNTHESIS POLYKETIDE SYNTHASE TYPE I PKS1-RELATED"/>
    <property type="match status" value="1"/>
</dbReference>
<dbReference type="SUPFAM" id="SSF52151">
    <property type="entry name" value="FabD/lysophospholipase-like"/>
    <property type="match status" value="1"/>
</dbReference>